<name>A0A0C3RI42_9PORP</name>
<dbReference type="EMBL" id="JPIU01000037">
    <property type="protein sequence ID" value="KIO45544.1"/>
    <property type="molecule type" value="Genomic_DNA"/>
</dbReference>
<protein>
    <submittedName>
        <fullName evidence="4">Membrane protein</fullName>
    </submittedName>
</protein>
<comment type="caution">
    <text evidence="4">The sequence shown here is derived from an EMBL/GenBank/DDBJ whole genome shotgun (WGS) entry which is preliminary data.</text>
</comment>
<proteinExistence type="predicted"/>
<sequence>MDSLLDLGYLGLFIGSFISATVIPMGADALLLGMLAAGGKPVWCLAIATTGNWLGGTLTYWLGYAGKWTWIQRWFKVTPEKLKRQKNRIEKYKSVMALLVWVPVLGDLFALALGFYRINAVKSFIFMFFGRLIRFLFWLVLYLLWTDKFVKFISHL</sequence>
<dbReference type="EMBL" id="JPIT01000031">
    <property type="protein sequence ID" value="KIO43366.1"/>
    <property type="molecule type" value="Genomic_DNA"/>
</dbReference>
<feature type="transmembrane region" description="Helical" evidence="1">
    <location>
        <begin position="124"/>
        <end position="145"/>
    </location>
</feature>
<dbReference type="InterPro" id="IPR051311">
    <property type="entry name" value="DedA_domain"/>
</dbReference>
<dbReference type="OrthoDB" id="9814483at2"/>
<dbReference type="Proteomes" id="UP000031937">
    <property type="component" value="Unassembled WGS sequence"/>
</dbReference>
<dbReference type="PANTHER" id="PTHR42709">
    <property type="entry name" value="ALKALINE PHOSPHATASE LIKE PROTEIN"/>
    <property type="match status" value="1"/>
</dbReference>
<feature type="transmembrane region" description="Helical" evidence="1">
    <location>
        <begin position="95"/>
        <end position="118"/>
    </location>
</feature>
<keyword evidence="1" id="KW-0812">Transmembrane</keyword>
<dbReference type="Pfam" id="PF09335">
    <property type="entry name" value="VTT_dom"/>
    <property type="match status" value="1"/>
</dbReference>
<evidence type="ECO:0000313" key="3">
    <source>
        <dbReference type="EMBL" id="KIO43366.1"/>
    </source>
</evidence>
<feature type="transmembrane region" description="Helical" evidence="1">
    <location>
        <begin position="12"/>
        <end position="38"/>
    </location>
</feature>
<keyword evidence="1" id="KW-0472">Membrane</keyword>
<keyword evidence="1" id="KW-1133">Transmembrane helix</keyword>
<gene>
    <name evidence="4" type="ORF">BA92_03480</name>
    <name evidence="3" type="ORF">IE90_09450</name>
</gene>
<dbReference type="InterPro" id="IPR032816">
    <property type="entry name" value="VTT_dom"/>
</dbReference>
<organism evidence="4 6">
    <name type="scientific">Sanguibacteroides justesenii</name>
    <dbReference type="NCBI Taxonomy" id="1547597"/>
    <lineage>
        <taxon>Bacteria</taxon>
        <taxon>Pseudomonadati</taxon>
        <taxon>Bacteroidota</taxon>
        <taxon>Bacteroidia</taxon>
        <taxon>Bacteroidales</taxon>
        <taxon>Porphyromonadaceae</taxon>
        <taxon>Sanguibacteroides</taxon>
    </lineage>
</organism>
<reference evidence="4 6" key="1">
    <citation type="submission" date="2014-07" db="EMBL/GenBank/DDBJ databases">
        <title>Porphyromonadaceae bacterium OUH 308042 = ATCC BAA-2681 = DSM 28342 draft genome.</title>
        <authorList>
            <person name="Sydenham T.V."/>
            <person name="Hasman H."/>
            <person name="Justensen U.S."/>
        </authorList>
    </citation>
    <scope>NUCLEOTIDE SEQUENCE [LARGE SCALE GENOMIC DNA]</scope>
    <source>
        <strain evidence="4 6">OUH 308042</strain>
    </source>
</reference>
<evidence type="ECO:0000313" key="5">
    <source>
        <dbReference type="Proteomes" id="UP000031937"/>
    </source>
</evidence>
<evidence type="ECO:0000313" key="4">
    <source>
        <dbReference type="EMBL" id="KIO45544.1"/>
    </source>
</evidence>
<keyword evidence="6" id="KW-1185">Reference proteome</keyword>
<accession>A0A0C3RI42</accession>
<dbReference type="Proteomes" id="UP000031980">
    <property type="component" value="Unassembled WGS sequence"/>
</dbReference>
<reference evidence="3 5" key="2">
    <citation type="submission" date="2014-07" db="EMBL/GenBank/DDBJ databases">
        <title>Porphyromonadaceae bacterium OUH 334697 = ATCC BAA-2682 = DSM 28341 draft genome.</title>
        <authorList>
            <person name="Sydenham T.V."/>
            <person name="Hasman H."/>
            <person name="Justesen U.S."/>
        </authorList>
    </citation>
    <scope>NUCLEOTIDE SEQUENCE [LARGE SCALE GENOMIC DNA]</scope>
    <source>
        <strain evidence="3 5">OUH 334697</strain>
    </source>
</reference>
<evidence type="ECO:0000259" key="2">
    <source>
        <dbReference type="Pfam" id="PF09335"/>
    </source>
</evidence>
<dbReference type="RefSeq" id="WP_041503595.1">
    <property type="nucleotide sequence ID" value="NZ_JPIT01000031.1"/>
</dbReference>
<dbReference type="AlphaFoldDB" id="A0A0C3RI42"/>
<feature type="domain" description="VTT" evidence="2">
    <location>
        <begin position="30"/>
        <end position="141"/>
    </location>
</feature>
<dbReference type="PANTHER" id="PTHR42709:SF4">
    <property type="entry name" value="INNER MEMBRANE PROTEIN YQAA"/>
    <property type="match status" value="1"/>
</dbReference>
<evidence type="ECO:0000313" key="6">
    <source>
        <dbReference type="Proteomes" id="UP000031980"/>
    </source>
</evidence>
<evidence type="ECO:0000256" key="1">
    <source>
        <dbReference type="SAM" id="Phobius"/>
    </source>
</evidence>